<evidence type="ECO:0000256" key="1">
    <source>
        <dbReference type="SAM" id="Phobius"/>
    </source>
</evidence>
<feature type="transmembrane region" description="Helical" evidence="1">
    <location>
        <begin position="76"/>
        <end position="94"/>
    </location>
</feature>
<proteinExistence type="predicted"/>
<reference evidence="3" key="1">
    <citation type="submission" date="2017-06" db="EMBL/GenBank/DDBJ databases">
        <authorList>
            <person name="Varghese N."/>
            <person name="Submissions S."/>
        </authorList>
    </citation>
    <scope>NUCLEOTIDE SEQUENCE [LARGE SCALE GENOMIC DNA]</scope>
    <source>
        <strain evidence="3">DSM 28041</strain>
    </source>
</reference>
<keyword evidence="3" id="KW-1185">Reference proteome</keyword>
<dbReference type="RefSeq" id="WP_089332505.1">
    <property type="nucleotide sequence ID" value="NZ_FZNS01000003.1"/>
</dbReference>
<organism evidence="2 3">
    <name type="scientific">Hymenobacter mucosus</name>
    <dbReference type="NCBI Taxonomy" id="1411120"/>
    <lineage>
        <taxon>Bacteria</taxon>
        <taxon>Pseudomonadati</taxon>
        <taxon>Bacteroidota</taxon>
        <taxon>Cytophagia</taxon>
        <taxon>Cytophagales</taxon>
        <taxon>Hymenobacteraceae</taxon>
        <taxon>Hymenobacter</taxon>
    </lineage>
</organism>
<keyword evidence="1" id="KW-0472">Membrane</keyword>
<evidence type="ECO:0000313" key="3">
    <source>
        <dbReference type="Proteomes" id="UP000198310"/>
    </source>
</evidence>
<accession>A0A238X7T1</accession>
<dbReference type="Proteomes" id="UP000198310">
    <property type="component" value="Unassembled WGS sequence"/>
</dbReference>
<name>A0A238X7T1_9BACT</name>
<feature type="transmembrane region" description="Helical" evidence="1">
    <location>
        <begin position="114"/>
        <end position="134"/>
    </location>
</feature>
<keyword evidence="1" id="KW-0812">Transmembrane</keyword>
<sequence>MNFLTVKALIAFAGVALTLGGWYFDAIKKPYTHLFSPDWLPHARYHSALWLFAITVACLGSLGLLWGHYPGQDSQLAIWVAAFLPGLFYLSFFPSLLFRHASSWDDGEAPFMPIAPQVLVATVMLLVLVGALWLDTQLRLPA</sequence>
<dbReference type="EMBL" id="FZNS01000003">
    <property type="protein sequence ID" value="SNR54631.1"/>
    <property type="molecule type" value="Genomic_DNA"/>
</dbReference>
<dbReference type="AlphaFoldDB" id="A0A238X7T1"/>
<gene>
    <name evidence="2" type="ORF">SAMN06269173_103550</name>
</gene>
<evidence type="ECO:0000313" key="2">
    <source>
        <dbReference type="EMBL" id="SNR54631.1"/>
    </source>
</evidence>
<protein>
    <submittedName>
        <fullName evidence="2">Uncharacterized protein</fullName>
    </submittedName>
</protein>
<keyword evidence="1" id="KW-1133">Transmembrane helix</keyword>
<feature type="transmembrane region" description="Helical" evidence="1">
    <location>
        <begin position="50"/>
        <end position="69"/>
    </location>
</feature>